<dbReference type="Proteomes" id="UP000322667">
    <property type="component" value="Chromosome A13"/>
</dbReference>
<keyword evidence="3" id="KW-1185">Reference proteome</keyword>
<reference evidence="2 3" key="1">
    <citation type="submission" date="2019-07" db="EMBL/GenBank/DDBJ databases">
        <title>WGS assembly of Gossypium tomentosum.</title>
        <authorList>
            <person name="Chen Z.J."/>
            <person name="Sreedasyam A."/>
            <person name="Ando A."/>
            <person name="Song Q."/>
            <person name="De L."/>
            <person name="Hulse-Kemp A."/>
            <person name="Ding M."/>
            <person name="Ye W."/>
            <person name="Kirkbride R."/>
            <person name="Jenkins J."/>
            <person name="Plott C."/>
            <person name="Lovell J."/>
            <person name="Lin Y.-M."/>
            <person name="Vaughn R."/>
            <person name="Liu B."/>
            <person name="Li W."/>
            <person name="Simpson S."/>
            <person name="Scheffler B."/>
            <person name="Saski C."/>
            <person name="Grover C."/>
            <person name="Hu G."/>
            <person name="Conover J."/>
            <person name="Carlson J."/>
            <person name="Shu S."/>
            <person name="Boston L."/>
            <person name="Williams M."/>
            <person name="Peterson D."/>
            <person name="Mcgee K."/>
            <person name="Jones D."/>
            <person name="Wendel J."/>
            <person name="Stelly D."/>
            <person name="Grimwood J."/>
            <person name="Schmutz J."/>
        </authorList>
    </citation>
    <scope>NUCLEOTIDE SEQUENCE [LARGE SCALE GENOMIC DNA]</scope>
    <source>
        <strain evidence="2">7179.01</strain>
    </source>
</reference>
<evidence type="ECO:0000313" key="2">
    <source>
        <dbReference type="EMBL" id="TYH92612.1"/>
    </source>
</evidence>
<name>A0A5D2MN71_GOSTO</name>
<organism evidence="2 3">
    <name type="scientific">Gossypium tomentosum</name>
    <name type="common">Hawaiian cotton</name>
    <name type="synonym">Gossypium sandvicense</name>
    <dbReference type="NCBI Taxonomy" id="34277"/>
    <lineage>
        <taxon>Eukaryota</taxon>
        <taxon>Viridiplantae</taxon>
        <taxon>Streptophyta</taxon>
        <taxon>Embryophyta</taxon>
        <taxon>Tracheophyta</taxon>
        <taxon>Spermatophyta</taxon>
        <taxon>Magnoliopsida</taxon>
        <taxon>eudicotyledons</taxon>
        <taxon>Gunneridae</taxon>
        <taxon>Pentapetalae</taxon>
        <taxon>rosids</taxon>
        <taxon>malvids</taxon>
        <taxon>Malvales</taxon>
        <taxon>Malvaceae</taxon>
        <taxon>Malvoideae</taxon>
        <taxon>Gossypium</taxon>
    </lineage>
</organism>
<gene>
    <name evidence="2" type="ORF">ES332_A13G193700v1</name>
</gene>
<protein>
    <submittedName>
        <fullName evidence="2">Uncharacterized protein</fullName>
    </submittedName>
</protein>
<dbReference type="EMBL" id="CM017622">
    <property type="protein sequence ID" value="TYH92612.1"/>
    <property type="molecule type" value="Genomic_DNA"/>
</dbReference>
<sequence length="85" mass="9748">MGGFNPHLKRPKAMPSQPESSREESLPSLFGLDFDDGEGLQRTSPGRFRLEGKVNERGFRFGARGQEEPSLRRWTCRRGTWGVRR</sequence>
<evidence type="ECO:0000313" key="3">
    <source>
        <dbReference type="Proteomes" id="UP000322667"/>
    </source>
</evidence>
<feature type="region of interest" description="Disordered" evidence="1">
    <location>
        <begin position="1"/>
        <end position="47"/>
    </location>
</feature>
<proteinExistence type="predicted"/>
<dbReference type="AlphaFoldDB" id="A0A5D2MN71"/>
<evidence type="ECO:0000256" key="1">
    <source>
        <dbReference type="SAM" id="MobiDB-lite"/>
    </source>
</evidence>
<accession>A0A5D2MN71</accession>